<protein>
    <submittedName>
        <fullName evidence="8">Major Facilitator Superfamily protein</fullName>
    </submittedName>
</protein>
<keyword evidence="5 7" id="KW-0472">Membrane</keyword>
<feature type="compositionally biased region" description="Polar residues" evidence="6">
    <location>
        <begin position="1"/>
        <end position="10"/>
    </location>
</feature>
<keyword evidence="2" id="KW-1003">Cell membrane</keyword>
<dbReference type="PANTHER" id="PTHR23513:SF11">
    <property type="entry name" value="STAPHYLOFERRIN A TRANSPORTER"/>
    <property type="match status" value="1"/>
</dbReference>
<evidence type="ECO:0000256" key="3">
    <source>
        <dbReference type="ARBA" id="ARBA00022692"/>
    </source>
</evidence>
<dbReference type="CDD" id="cd06173">
    <property type="entry name" value="MFS_MefA_like"/>
    <property type="match status" value="1"/>
</dbReference>
<feature type="transmembrane region" description="Helical" evidence="7">
    <location>
        <begin position="343"/>
        <end position="364"/>
    </location>
</feature>
<feature type="transmembrane region" description="Helical" evidence="7">
    <location>
        <begin position="376"/>
        <end position="395"/>
    </location>
</feature>
<feature type="transmembrane region" description="Helical" evidence="7">
    <location>
        <begin position="320"/>
        <end position="337"/>
    </location>
</feature>
<name>A0A239H6C5_9ACTN</name>
<accession>A0A239H6C5</accession>
<feature type="transmembrane region" description="Helical" evidence="7">
    <location>
        <begin position="253"/>
        <end position="276"/>
    </location>
</feature>
<sequence length="436" mass="44609">MDSANWSSPHWSAVTSAPPPSPPCASALDAPAAPRDRLWSRGFSLYFTARSVAMLGDSMLPVALSAGLLQHGYGAGDIGYAMASFTACFAGLVVLGGVFADRFSARGLMIGADLARVATQSLAAWLFFSGHVVLWQICVIGAVNGVAGAMFQPGVASTVPQVARDVQEANGVVRTAESLMALAGPALAGVLVAFTSAGGVFAVHAGTYAVSAVCLLLLRLPGRTAREARDASARSSFRADLVEGWREFRARTWMWSVIVIWMGFMILVMGPVTPLAAGEILPEHGPKAYGLVSSALGAGTALGGLLAIRVRPARPLRGGAVALFGFALYPAAVGAGLPVPAVAAAVLVAGTAWAFWSVMWATSVQTQVPGEILNRIHAYEVAGSVAMLPVGQALAGPAAGVFGARPVLLAGGAVTLLVCVALLAVPAVRDLGRKSG</sequence>
<feature type="transmembrane region" description="Helical" evidence="7">
    <location>
        <begin position="78"/>
        <end position="100"/>
    </location>
</feature>
<gene>
    <name evidence="8" type="ORF">SAMN05216252_108217</name>
</gene>
<dbReference type="GO" id="GO:0005886">
    <property type="term" value="C:plasma membrane"/>
    <property type="evidence" value="ECO:0007669"/>
    <property type="project" value="UniProtKB-SubCell"/>
</dbReference>
<proteinExistence type="predicted"/>
<evidence type="ECO:0000256" key="7">
    <source>
        <dbReference type="SAM" id="Phobius"/>
    </source>
</evidence>
<feature type="transmembrane region" description="Helical" evidence="7">
    <location>
        <begin position="121"/>
        <end position="143"/>
    </location>
</feature>
<dbReference type="SUPFAM" id="SSF103473">
    <property type="entry name" value="MFS general substrate transporter"/>
    <property type="match status" value="1"/>
</dbReference>
<dbReference type="Proteomes" id="UP000198280">
    <property type="component" value="Unassembled WGS sequence"/>
</dbReference>
<feature type="transmembrane region" description="Helical" evidence="7">
    <location>
        <begin position="288"/>
        <end position="308"/>
    </location>
</feature>
<dbReference type="InterPro" id="IPR011701">
    <property type="entry name" value="MFS"/>
</dbReference>
<dbReference type="Gene3D" id="1.20.1250.20">
    <property type="entry name" value="MFS general substrate transporter like domains"/>
    <property type="match status" value="1"/>
</dbReference>
<dbReference type="PANTHER" id="PTHR23513">
    <property type="entry name" value="INTEGRAL MEMBRANE EFFLUX PROTEIN-RELATED"/>
    <property type="match status" value="1"/>
</dbReference>
<evidence type="ECO:0000256" key="6">
    <source>
        <dbReference type="SAM" id="MobiDB-lite"/>
    </source>
</evidence>
<feature type="region of interest" description="Disordered" evidence="6">
    <location>
        <begin position="1"/>
        <end position="28"/>
    </location>
</feature>
<evidence type="ECO:0000256" key="4">
    <source>
        <dbReference type="ARBA" id="ARBA00022989"/>
    </source>
</evidence>
<feature type="transmembrane region" description="Helical" evidence="7">
    <location>
        <begin position="186"/>
        <end position="218"/>
    </location>
</feature>
<feature type="transmembrane region" description="Helical" evidence="7">
    <location>
        <begin position="407"/>
        <end position="428"/>
    </location>
</feature>
<evidence type="ECO:0000256" key="2">
    <source>
        <dbReference type="ARBA" id="ARBA00022475"/>
    </source>
</evidence>
<keyword evidence="3 7" id="KW-0812">Transmembrane</keyword>
<reference evidence="8 9" key="1">
    <citation type="submission" date="2017-06" db="EMBL/GenBank/DDBJ databases">
        <authorList>
            <person name="Kim H.J."/>
            <person name="Triplett B.A."/>
        </authorList>
    </citation>
    <scope>NUCLEOTIDE SEQUENCE [LARGE SCALE GENOMIC DNA]</scope>
    <source>
        <strain evidence="8 9">CGMCC 4.1858</strain>
    </source>
</reference>
<evidence type="ECO:0000256" key="5">
    <source>
        <dbReference type="ARBA" id="ARBA00023136"/>
    </source>
</evidence>
<keyword evidence="9" id="KW-1185">Reference proteome</keyword>
<dbReference type="AlphaFoldDB" id="A0A239H6C5"/>
<dbReference type="InterPro" id="IPR036259">
    <property type="entry name" value="MFS_trans_sf"/>
</dbReference>
<dbReference type="GO" id="GO:0022857">
    <property type="term" value="F:transmembrane transporter activity"/>
    <property type="evidence" value="ECO:0007669"/>
    <property type="project" value="InterPro"/>
</dbReference>
<comment type="subcellular location">
    <subcellularLocation>
        <location evidence="1">Cell membrane</location>
        <topology evidence="1">Multi-pass membrane protein</topology>
    </subcellularLocation>
</comment>
<organism evidence="8 9">
    <name type="scientific">Actinacidiphila glaucinigra</name>
    <dbReference type="NCBI Taxonomy" id="235986"/>
    <lineage>
        <taxon>Bacteria</taxon>
        <taxon>Bacillati</taxon>
        <taxon>Actinomycetota</taxon>
        <taxon>Actinomycetes</taxon>
        <taxon>Kitasatosporales</taxon>
        <taxon>Streptomycetaceae</taxon>
        <taxon>Actinacidiphila</taxon>
    </lineage>
</organism>
<evidence type="ECO:0000256" key="1">
    <source>
        <dbReference type="ARBA" id="ARBA00004651"/>
    </source>
</evidence>
<dbReference type="Pfam" id="PF07690">
    <property type="entry name" value="MFS_1"/>
    <property type="match status" value="1"/>
</dbReference>
<evidence type="ECO:0000313" key="9">
    <source>
        <dbReference type="Proteomes" id="UP000198280"/>
    </source>
</evidence>
<keyword evidence="4 7" id="KW-1133">Transmembrane helix</keyword>
<evidence type="ECO:0000313" key="8">
    <source>
        <dbReference type="EMBL" id="SNS76947.1"/>
    </source>
</evidence>
<dbReference type="EMBL" id="FZOF01000008">
    <property type="protein sequence ID" value="SNS76947.1"/>
    <property type="molecule type" value="Genomic_DNA"/>
</dbReference>